<evidence type="ECO:0000256" key="2">
    <source>
        <dbReference type="ARBA" id="ARBA00022691"/>
    </source>
</evidence>
<evidence type="ECO:0000256" key="4">
    <source>
        <dbReference type="ARBA" id="ARBA00034521"/>
    </source>
</evidence>
<dbReference type="STRING" id="507626.LOKO_01812"/>
<dbReference type="EMBL" id="CP014226">
    <property type="protein sequence ID" value="AMD00880.1"/>
    <property type="molecule type" value="Genomic_DNA"/>
</dbReference>
<sequence length="263" mass="27613">MAISAQATPAAVNRSELEERVKAMYHEVAETPDHDFHFEMGRGLAERLGYDPAALDRIPAAAIGSFAGVGHFFDLVALRPGESVLDLGSGSGMDSLIAALAVGAGGRVEGLDMTAAQREKATRLAGDAGFSNVEFHAGYIESPPFSDGSIDAVISNGVINLSADKPRVFAEAARVLKPGGRLALADIVTEKPLPESVSCNATLWAACIGGALQQDAYRAAIESAGLVIEAWREHPEYRFLTESAQGASSTYGVKSISLLAIKR</sequence>
<dbReference type="EC" id="2.1.1.137" evidence="4"/>
<dbReference type="RefSeq" id="WP_066447892.1">
    <property type="nucleotide sequence ID" value="NZ_CP014226.1"/>
</dbReference>
<comment type="catalytic activity">
    <reaction evidence="8">
        <text>arsenic triglutathione + 3 [thioredoxin]-dithiol + 3 S-adenosyl-L-methionine = trimethylarsine + 3 [thioredoxin]-disulfide + 3 glutathione + 3 S-adenosyl-L-homocysteine + 3 H(+)</text>
        <dbReference type="Rhea" id="RHEA:69432"/>
        <dbReference type="Rhea" id="RHEA-COMP:10698"/>
        <dbReference type="Rhea" id="RHEA-COMP:10700"/>
        <dbReference type="ChEBI" id="CHEBI:15378"/>
        <dbReference type="ChEBI" id="CHEBI:27130"/>
        <dbReference type="ChEBI" id="CHEBI:29950"/>
        <dbReference type="ChEBI" id="CHEBI:50058"/>
        <dbReference type="ChEBI" id="CHEBI:57856"/>
        <dbReference type="ChEBI" id="CHEBI:57925"/>
        <dbReference type="ChEBI" id="CHEBI:59789"/>
        <dbReference type="ChEBI" id="CHEBI:183640"/>
        <dbReference type="EC" id="2.1.1.137"/>
    </reaction>
</comment>
<dbReference type="GO" id="GO:0032259">
    <property type="term" value="P:methylation"/>
    <property type="evidence" value="ECO:0007669"/>
    <property type="project" value="UniProtKB-KW"/>
</dbReference>
<dbReference type="CDD" id="cd02440">
    <property type="entry name" value="AdoMet_MTases"/>
    <property type="match status" value="1"/>
</dbReference>
<dbReference type="InterPro" id="IPR026669">
    <property type="entry name" value="Arsenite_MeTrfase-like"/>
</dbReference>
<evidence type="ECO:0000256" key="5">
    <source>
        <dbReference type="ARBA" id="ARBA00034545"/>
    </source>
</evidence>
<proteinExistence type="inferred from homology"/>
<protein>
    <recommendedName>
        <fullName evidence="5">Arsenite methyltransferase</fullName>
        <ecNumber evidence="4">2.1.1.137</ecNumber>
    </recommendedName>
</protein>
<reference evidence="10 11" key="2">
    <citation type="submission" date="2016-02" db="EMBL/GenBank/DDBJ databases">
        <authorList>
            <person name="Wen L."/>
            <person name="He K."/>
            <person name="Yang H."/>
        </authorList>
    </citation>
    <scope>NUCLEOTIDE SEQUENCE [LARGE SCALE GENOMIC DNA]</scope>
    <source>
        <strain evidence="10 11">AGD 8-3</strain>
    </source>
</reference>
<gene>
    <name evidence="10" type="primary">rebM_1</name>
    <name evidence="10" type="ORF">LOKO_01812</name>
</gene>
<organism evidence="10 11">
    <name type="scientific">Halomonas chromatireducens</name>
    <dbReference type="NCBI Taxonomy" id="507626"/>
    <lineage>
        <taxon>Bacteria</taxon>
        <taxon>Pseudomonadati</taxon>
        <taxon>Pseudomonadota</taxon>
        <taxon>Gammaproteobacteria</taxon>
        <taxon>Oceanospirillales</taxon>
        <taxon>Halomonadaceae</taxon>
        <taxon>Halomonas</taxon>
    </lineage>
</organism>
<evidence type="ECO:0000313" key="10">
    <source>
        <dbReference type="EMBL" id="AMD00880.1"/>
    </source>
</evidence>
<dbReference type="GO" id="GO:0030791">
    <property type="term" value="F:arsenite methyltransferase activity"/>
    <property type="evidence" value="ECO:0007669"/>
    <property type="project" value="UniProtKB-EC"/>
</dbReference>
<comment type="catalytic activity">
    <reaction evidence="7">
        <text>arsenic triglutathione + 2 [thioredoxin]-dithiol + 2 S-adenosyl-L-methionine + H2O = dimethylarsinous acid + 2 [thioredoxin]-disulfide + 3 glutathione + 2 S-adenosyl-L-homocysteine + 2 H(+)</text>
        <dbReference type="Rhea" id="RHEA:69464"/>
        <dbReference type="Rhea" id="RHEA-COMP:10698"/>
        <dbReference type="Rhea" id="RHEA-COMP:10700"/>
        <dbReference type="ChEBI" id="CHEBI:15377"/>
        <dbReference type="ChEBI" id="CHEBI:15378"/>
        <dbReference type="ChEBI" id="CHEBI:23808"/>
        <dbReference type="ChEBI" id="CHEBI:29950"/>
        <dbReference type="ChEBI" id="CHEBI:50058"/>
        <dbReference type="ChEBI" id="CHEBI:57856"/>
        <dbReference type="ChEBI" id="CHEBI:57925"/>
        <dbReference type="ChEBI" id="CHEBI:59789"/>
        <dbReference type="ChEBI" id="CHEBI:183640"/>
        <dbReference type="EC" id="2.1.1.137"/>
    </reaction>
</comment>
<evidence type="ECO:0000256" key="7">
    <source>
        <dbReference type="ARBA" id="ARBA00047943"/>
    </source>
</evidence>
<dbReference type="Pfam" id="PF13847">
    <property type="entry name" value="Methyltransf_31"/>
    <property type="match status" value="1"/>
</dbReference>
<comment type="catalytic activity">
    <reaction evidence="6">
        <text>arsenic triglutathione + [thioredoxin]-dithiol + S-adenosyl-L-methionine + 2 H2O = methylarsonous acid + [thioredoxin]-disulfide + 3 glutathione + S-adenosyl-L-homocysteine + H(+)</text>
        <dbReference type="Rhea" id="RHEA:69460"/>
        <dbReference type="Rhea" id="RHEA-COMP:10698"/>
        <dbReference type="Rhea" id="RHEA-COMP:10700"/>
        <dbReference type="ChEBI" id="CHEBI:15377"/>
        <dbReference type="ChEBI" id="CHEBI:15378"/>
        <dbReference type="ChEBI" id="CHEBI:17826"/>
        <dbReference type="ChEBI" id="CHEBI:29950"/>
        <dbReference type="ChEBI" id="CHEBI:50058"/>
        <dbReference type="ChEBI" id="CHEBI:57856"/>
        <dbReference type="ChEBI" id="CHEBI:57925"/>
        <dbReference type="ChEBI" id="CHEBI:59789"/>
        <dbReference type="ChEBI" id="CHEBI:183640"/>
        <dbReference type="EC" id="2.1.1.137"/>
    </reaction>
</comment>
<keyword evidence="2" id="KW-0949">S-adenosyl-L-methionine</keyword>
<keyword evidence="11" id="KW-1185">Reference proteome</keyword>
<dbReference type="Proteomes" id="UP000063387">
    <property type="component" value="Chromosome"/>
</dbReference>
<reference evidence="10 11" key="1">
    <citation type="journal article" date="2016" name="Genome Announc.">
        <title>Draft Genome Sequence of 'Halomonas chromatireducens' Strain AGD 8-3, a Haloalkaliphilic Chromate- and Selenite-Reducing Gammaproteobacterium.</title>
        <authorList>
            <person name="Sharko F.S."/>
            <person name="Shapovalova A.A."/>
            <person name="Tsygankova S.V."/>
            <person name="Komova A.V."/>
            <person name="Boulygina E.S."/>
            <person name="Teslyuk A.B."/>
            <person name="Gotovtsev P.M."/>
            <person name="Namsaraev Z.B."/>
            <person name="Khijniak T.V."/>
            <person name="Nedoluzhko A.V."/>
            <person name="Vasilov R.G."/>
        </authorList>
    </citation>
    <scope>NUCLEOTIDE SEQUENCE [LARGE SCALE GENOMIC DNA]</scope>
    <source>
        <strain evidence="10 11">AGD 8-3</strain>
    </source>
</reference>
<dbReference type="AlphaFoldDB" id="A0A0X8HE25"/>
<dbReference type="PANTHER" id="PTHR43675">
    <property type="entry name" value="ARSENITE METHYLTRANSFERASE"/>
    <property type="match status" value="1"/>
</dbReference>
<evidence type="ECO:0000256" key="1">
    <source>
        <dbReference type="ARBA" id="ARBA00022679"/>
    </source>
</evidence>
<dbReference type="SUPFAM" id="SSF53335">
    <property type="entry name" value="S-adenosyl-L-methionine-dependent methyltransferases"/>
    <property type="match status" value="1"/>
</dbReference>
<evidence type="ECO:0000259" key="9">
    <source>
        <dbReference type="Pfam" id="PF13847"/>
    </source>
</evidence>
<keyword evidence="1 10" id="KW-0808">Transferase</keyword>
<dbReference type="PATRIC" id="fig|507626.3.peg.1809"/>
<evidence type="ECO:0000313" key="11">
    <source>
        <dbReference type="Proteomes" id="UP000063387"/>
    </source>
</evidence>
<dbReference type="OrthoDB" id="9772751at2"/>
<comment type="similarity">
    <text evidence="3">Belongs to the methyltransferase superfamily. Arsenite methyltransferase family.</text>
</comment>
<dbReference type="InterPro" id="IPR029063">
    <property type="entry name" value="SAM-dependent_MTases_sf"/>
</dbReference>
<evidence type="ECO:0000256" key="8">
    <source>
        <dbReference type="ARBA" id="ARBA00048428"/>
    </source>
</evidence>
<name>A0A0X8HE25_9GAMM</name>
<dbReference type="KEGG" id="hco:LOKO_01812"/>
<evidence type="ECO:0000256" key="6">
    <source>
        <dbReference type="ARBA" id="ARBA00047941"/>
    </source>
</evidence>
<dbReference type="InterPro" id="IPR025714">
    <property type="entry name" value="Methyltranfer_dom"/>
</dbReference>
<feature type="domain" description="Methyltransferase" evidence="9">
    <location>
        <begin position="80"/>
        <end position="225"/>
    </location>
</feature>
<dbReference type="Gene3D" id="3.40.50.150">
    <property type="entry name" value="Vaccinia Virus protein VP39"/>
    <property type="match status" value="1"/>
</dbReference>
<keyword evidence="10" id="KW-0489">Methyltransferase</keyword>
<evidence type="ECO:0000256" key="3">
    <source>
        <dbReference type="ARBA" id="ARBA00034487"/>
    </source>
</evidence>
<dbReference type="PANTHER" id="PTHR43675:SF8">
    <property type="entry name" value="ARSENITE METHYLTRANSFERASE"/>
    <property type="match status" value="1"/>
</dbReference>
<accession>A0A0X8HE25</accession>